<keyword evidence="3" id="KW-1185">Reference proteome</keyword>
<feature type="coiled-coil region" evidence="1">
    <location>
        <begin position="30"/>
        <end position="57"/>
    </location>
</feature>
<name>A0AAU9JRL5_9CILI</name>
<dbReference type="EMBL" id="CAJZBQ010000043">
    <property type="protein sequence ID" value="CAG9327171.1"/>
    <property type="molecule type" value="Genomic_DNA"/>
</dbReference>
<proteinExistence type="predicted"/>
<comment type="caution">
    <text evidence="2">The sequence shown here is derived from an EMBL/GenBank/DDBJ whole genome shotgun (WGS) entry which is preliminary data.</text>
</comment>
<protein>
    <submittedName>
        <fullName evidence="2">Uncharacterized protein</fullName>
    </submittedName>
</protein>
<dbReference type="AlphaFoldDB" id="A0AAU9JRL5"/>
<keyword evidence="1" id="KW-0175">Coiled coil</keyword>
<dbReference type="Proteomes" id="UP001162131">
    <property type="component" value="Unassembled WGS sequence"/>
</dbReference>
<evidence type="ECO:0000313" key="2">
    <source>
        <dbReference type="EMBL" id="CAG9327171.1"/>
    </source>
</evidence>
<sequence length="165" mass="19752">MDISYITPRKNHYLSPLFEEKLKAKSEFIRQKFKERNKKLREKSEIIEKKHKEEIAKWSAWRYNNSPFAVNHLAKLEIFEHGVQMENRLKRSRRCKSQAGLSSCNPKPKILFNLQNKMRILHQSKKNAEEKLLNSPITYRNNSPDLKFGKKRIRIPSLGDYWKII</sequence>
<evidence type="ECO:0000313" key="3">
    <source>
        <dbReference type="Proteomes" id="UP001162131"/>
    </source>
</evidence>
<gene>
    <name evidence="2" type="ORF">BSTOLATCC_MIC43213</name>
</gene>
<accession>A0AAU9JRL5</accession>
<reference evidence="2" key="1">
    <citation type="submission" date="2021-09" db="EMBL/GenBank/DDBJ databases">
        <authorList>
            <consortium name="AG Swart"/>
            <person name="Singh M."/>
            <person name="Singh A."/>
            <person name="Seah K."/>
            <person name="Emmerich C."/>
        </authorList>
    </citation>
    <scope>NUCLEOTIDE SEQUENCE</scope>
    <source>
        <strain evidence="2">ATCC30299</strain>
    </source>
</reference>
<organism evidence="2 3">
    <name type="scientific">Blepharisma stoltei</name>
    <dbReference type="NCBI Taxonomy" id="1481888"/>
    <lineage>
        <taxon>Eukaryota</taxon>
        <taxon>Sar</taxon>
        <taxon>Alveolata</taxon>
        <taxon>Ciliophora</taxon>
        <taxon>Postciliodesmatophora</taxon>
        <taxon>Heterotrichea</taxon>
        <taxon>Heterotrichida</taxon>
        <taxon>Blepharismidae</taxon>
        <taxon>Blepharisma</taxon>
    </lineage>
</organism>
<evidence type="ECO:0000256" key="1">
    <source>
        <dbReference type="SAM" id="Coils"/>
    </source>
</evidence>